<evidence type="ECO:0000313" key="5">
    <source>
        <dbReference type="Proteomes" id="UP001050691"/>
    </source>
</evidence>
<reference evidence="4" key="1">
    <citation type="submission" date="2021-10" db="EMBL/GenBank/DDBJ databases">
        <title>De novo Genome Assembly of Clathrus columnatus (Basidiomycota, Fungi) Using Illumina and Nanopore Sequence Data.</title>
        <authorList>
            <person name="Ogiso-Tanaka E."/>
            <person name="Itagaki H."/>
            <person name="Hosoya T."/>
            <person name="Hosaka K."/>
        </authorList>
    </citation>
    <scope>NUCLEOTIDE SEQUENCE</scope>
    <source>
        <strain evidence="4">MO-923</strain>
    </source>
</reference>
<keyword evidence="2" id="KW-0812">Transmembrane</keyword>
<keyword evidence="1" id="KW-0808">Transferase</keyword>
<dbReference type="PROSITE" id="PS51186">
    <property type="entry name" value="GNAT"/>
    <property type="match status" value="1"/>
</dbReference>
<dbReference type="Proteomes" id="UP001050691">
    <property type="component" value="Unassembled WGS sequence"/>
</dbReference>
<protein>
    <recommendedName>
        <fullName evidence="3">N-acetyltransferase domain-containing protein</fullName>
    </recommendedName>
</protein>
<dbReference type="PANTHER" id="PTHR13947">
    <property type="entry name" value="GNAT FAMILY N-ACETYLTRANSFERASE"/>
    <property type="match status" value="1"/>
</dbReference>
<evidence type="ECO:0000256" key="2">
    <source>
        <dbReference type="SAM" id="Phobius"/>
    </source>
</evidence>
<evidence type="ECO:0000313" key="4">
    <source>
        <dbReference type="EMBL" id="GJJ08419.1"/>
    </source>
</evidence>
<sequence>MPPESEATIRLLKEDDLKRVRFLLGLGIMEQLATINNRGKPLKVDFSDFFDQNRKTKTAYIHPITLSIWIGLSSVFVTYMKWWPADNPSSSLLRFLSPAPAFAAVAVPIMFSFDWYQRDYFEKEVQEAIKGPDMTTPITHYNQSPASGFLVLSKEERVIGFIAIDATKSSTPSPTKNNNKLKKNETHEVAIIRHFFLDSLYRSTGVQEDLLNLAVSRAFTAKSAPLTDKVRIIDSDLQRYKRKAIGIVGFRRVREWDGEGPEEWSTGVFRRKFRWLEINRKEWEARQNKNKKEE</sequence>
<feature type="transmembrane region" description="Helical" evidence="2">
    <location>
        <begin position="59"/>
        <end position="80"/>
    </location>
</feature>
<evidence type="ECO:0000256" key="1">
    <source>
        <dbReference type="ARBA" id="ARBA00022679"/>
    </source>
</evidence>
<keyword evidence="2" id="KW-0472">Membrane</keyword>
<dbReference type="InterPro" id="IPR000182">
    <property type="entry name" value="GNAT_dom"/>
</dbReference>
<name>A0AAV5A599_9AGAM</name>
<feature type="domain" description="N-acetyltransferase" evidence="3">
    <location>
        <begin position="105"/>
        <end position="275"/>
    </location>
</feature>
<keyword evidence="2" id="KW-1133">Transmembrane helix</keyword>
<feature type="transmembrane region" description="Helical" evidence="2">
    <location>
        <begin position="92"/>
        <end position="113"/>
    </location>
</feature>
<comment type="caution">
    <text evidence="4">The sequence shown here is derived from an EMBL/GenBank/DDBJ whole genome shotgun (WGS) entry which is preliminary data.</text>
</comment>
<dbReference type="EMBL" id="BPWL01000003">
    <property type="protein sequence ID" value="GJJ08419.1"/>
    <property type="molecule type" value="Genomic_DNA"/>
</dbReference>
<gene>
    <name evidence="4" type="ORF">Clacol_002635</name>
</gene>
<accession>A0AAV5A599</accession>
<dbReference type="PANTHER" id="PTHR13947:SF37">
    <property type="entry name" value="LD18367P"/>
    <property type="match status" value="1"/>
</dbReference>
<evidence type="ECO:0000259" key="3">
    <source>
        <dbReference type="PROSITE" id="PS51186"/>
    </source>
</evidence>
<keyword evidence="5" id="KW-1185">Reference proteome</keyword>
<dbReference type="InterPro" id="IPR050769">
    <property type="entry name" value="NAT_camello-type"/>
</dbReference>
<dbReference type="GO" id="GO:0008080">
    <property type="term" value="F:N-acetyltransferase activity"/>
    <property type="evidence" value="ECO:0007669"/>
    <property type="project" value="InterPro"/>
</dbReference>
<dbReference type="AlphaFoldDB" id="A0AAV5A599"/>
<organism evidence="4 5">
    <name type="scientific">Clathrus columnatus</name>
    <dbReference type="NCBI Taxonomy" id="1419009"/>
    <lineage>
        <taxon>Eukaryota</taxon>
        <taxon>Fungi</taxon>
        <taxon>Dikarya</taxon>
        <taxon>Basidiomycota</taxon>
        <taxon>Agaricomycotina</taxon>
        <taxon>Agaricomycetes</taxon>
        <taxon>Phallomycetidae</taxon>
        <taxon>Phallales</taxon>
        <taxon>Clathraceae</taxon>
        <taxon>Clathrus</taxon>
    </lineage>
</organism>
<proteinExistence type="predicted"/>
<dbReference type="Gene3D" id="3.40.630.30">
    <property type="match status" value="1"/>
</dbReference>